<feature type="domain" description="Solute-binding protein family 3/N-terminal" evidence="12">
    <location>
        <begin position="23"/>
        <end position="351"/>
    </location>
</feature>
<dbReference type="InterPro" id="IPR015683">
    <property type="entry name" value="Ionotropic_Glu_rcpt"/>
</dbReference>
<feature type="signal peptide" evidence="11">
    <location>
        <begin position="1"/>
        <end position="15"/>
    </location>
</feature>
<reference evidence="14" key="1">
    <citation type="submission" date="2021-01" db="EMBL/GenBank/DDBJ databases">
        <title>Rhizobium sp. strain KVB221 16S ribosomal RNA gene Genome sequencing and assembly.</title>
        <authorList>
            <person name="Kang M."/>
        </authorList>
    </citation>
    <scope>NUCLEOTIDE SEQUENCE</scope>
    <source>
        <strain evidence="14">KVB221</strain>
    </source>
</reference>
<keyword evidence="7" id="KW-0675">Receptor</keyword>
<evidence type="ECO:0000256" key="1">
    <source>
        <dbReference type="ARBA" id="ARBA00004141"/>
    </source>
</evidence>
<dbReference type="SMART" id="SM00062">
    <property type="entry name" value="PBPb"/>
    <property type="match status" value="1"/>
</dbReference>
<dbReference type="GO" id="GO:0016020">
    <property type="term" value="C:membrane"/>
    <property type="evidence" value="ECO:0007669"/>
    <property type="project" value="UniProtKB-SubCell"/>
</dbReference>
<evidence type="ECO:0000256" key="4">
    <source>
        <dbReference type="ARBA" id="ARBA00022989"/>
    </source>
</evidence>
<feature type="chain" id="PRO_5036817179" evidence="11">
    <location>
        <begin position="16"/>
        <end position="352"/>
    </location>
</feature>
<keyword evidence="6 10" id="KW-0472">Membrane</keyword>
<keyword evidence="11" id="KW-0732">Signal</keyword>
<dbReference type="SMART" id="SM00079">
    <property type="entry name" value="PBPe"/>
    <property type="match status" value="1"/>
</dbReference>
<evidence type="ECO:0000256" key="5">
    <source>
        <dbReference type="ARBA" id="ARBA00023065"/>
    </source>
</evidence>
<dbReference type="GO" id="GO:0015276">
    <property type="term" value="F:ligand-gated monoatomic ion channel activity"/>
    <property type="evidence" value="ECO:0007669"/>
    <property type="project" value="InterPro"/>
</dbReference>
<proteinExistence type="predicted"/>
<dbReference type="InterPro" id="IPR001638">
    <property type="entry name" value="Solute-binding_3/MltF_N"/>
</dbReference>
<evidence type="ECO:0000256" key="2">
    <source>
        <dbReference type="ARBA" id="ARBA00022448"/>
    </source>
</evidence>
<dbReference type="Gene3D" id="3.40.190.10">
    <property type="entry name" value="Periplasmic binding protein-like II"/>
    <property type="match status" value="3"/>
</dbReference>
<evidence type="ECO:0000313" key="15">
    <source>
        <dbReference type="Proteomes" id="UP000633219"/>
    </source>
</evidence>
<dbReference type="Pfam" id="PF00497">
    <property type="entry name" value="SBP_bac_3"/>
    <property type="match status" value="1"/>
</dbReference>
<name>A0A937CP35_9HYPH</name>
<evidence type="ECO:0000256" key="9">
    <source>
        <dbReference type="ARBA" id="ARBA00023303"/>
    </source>
</evidence>
<keyword evidence="4 10" id="KW-1133">Transmembrane helix</keyword>
<evidence type="ECO:0000256" key="6">
    <source>
        <dbReference type="ARBA" id="ARBA00023136"/>
    </source>
</evidence>
<dbReference type="InterPro" id="IPR001320">
    <property type="entry name" value="Iontro_rcpt_C"/>
</dbReference>
<evidence type="ECO:0000313" key="14">
    <source>
        <dbReference type="EMBL" id="MBL0371362.1"/>
    </source>
</evidence>
<evidence type="ECO:0000256" key="8">
    <source>
        <dbReference type="ARBA" id="ARBA00023180"/>
    </source>
</evidence>
<dbReference type="EMBL" id="JAEQNC010000002">
    <property type="protein sequence ID" value="MBL0371362.1"/>
    <property type="molecule type" value="Genomic_DNA"/>
</dbReference>
<evidence type="ECO:0000259" key="12">
    <source>
        <dbReference type="SMART" id="SM00062"/>
    </source>
</evidence>
<dbReference type="SUPFAM" id="SSF53850">
    <property type="entry name" value="Periplasmic binding protein-like II"/>
    <property type="match status" value="1"/>
</dbReference>
<keyword evidence="15" id="KW-1185">Reference proteome</keyword>
<organism evidence="14 15">
    <name type="scientific">Rhizobium setariae</name>
    <dbReference type="NCBI Taxonomy" id="2801340"/>
    <lineage>
        <taxon>Bacteria</taxon>
        <taxon>Pseudomonadati</taxon>
        <taxon>Pseudomonadota</taxon>
        <taxon>Alphaproteobacteria</taxon>
        <taxon>Hyphomicrobiales</taxon>
        <taxon>Rhizobiaceae</taxon>
        <taxon>Rhizobium/Agrobacterium group</taxon>
        <taxon>Rhizobium</taxon>
    </lineage>
</organism>
<evidence type="ECO:0000256" key="3">
    <source>
        <dbReference type="ARBA" id="ARBA00022692"/>
    </source>
</evidence>
<sequence>MIVLALLLCAGNVVAQQAATPRTVTAGLYVNPPFVTEDHGKFSGMAVDLWKALAAELGIQTTFRAYSTVRELLDAAARGEIEIAVTNLTITQNRALNVDFTQPWFDSGQRVMVDQSQTTDFWDILDGLQDSGHLRVYIWFAGIILAGTVLLTLFDRRFNPEFPNKWLDGLAESFFAVMSIASGKPTGRKNFFGWVGRVWHGLWLFCGIAVLAYVTSSIASVMTTLSLNNQIAGLADLQGKTVGVFAGSVSEDFALSSGFSIRTYPDLEHSVQALQNDEVDAIIGDAEVLEYYAHQHPDKEVEVVGALFEPDKYGFALPLRSPLTRPLTVELLGLQENGVVGDLRTKYFGEVK</sequence>
<protein>
    <submittedName>
        <fullName evidence="14">Transporter substrate-binding domain-containing protein</fullName>
    </submittedName>
</protein>
<comment type="caution">
    <text evidence="14">The sequence shown here is derived from an EMBL/GenBank/DDBJ whole genome shotgun (WGS) entry which is preliminary data.</text>
</comment>
<evidence type="ECO:0000256" key="11">
    <source>
        <dbReference type="SAM" id="SignalP"/>
    </source>
</evidence>
<feature type="transmembrane region" description="Helical" evidence="10">
    <location>
        <begin position="136"/>
        <end position="154"/>
    </location>
</feature>
<keyword evidence="9" id="KW-0407">Ion channel</keyword>
<keyword evidence="8" id="KW-0325">Glycoprotein</keyword>
<evidence type="ECO:0000259" key="13">
    <source>
        <dbReference type="SMART" id="SM00079"/>
    </source>
</evidence>
<dbReference type="PANTHER" id="PTHR18966">
    <property type="entry name" value="IONOTROPIC GLUTAMATE RECEPTOR"/>
    <property type="match status" value="1"/>
</dbReference>
<feature type="transmembrane region" description="Helical" evidence="10">
    <location>
        <begin position="202"/>
        <end position="222"/>
    </location>
</feature>
<comment type="subcellular location">
    <subcellularLocation>
        <location evidence="1">Membrane</location>
        <topology evidence="1">Multi-pass membrane protein</topology>
    </subcellularLocation>
</comment>
<dbReference type="Proteomes" id="UP000633219">
    <property type="component" value="Unassembled WGS sequence"/>
</dbReference>
<keyword evidence="2" id="KW-0813">Transport</keyword>
<accession>A0A937CP35</accession>
<keyword evidence="3 10" id="KW-0812">Transmembrane</keyword>
<gene>
    <name evidence="14" type="ORF">JJB09_04920</name>
</gene>
<evidence type="ECO:0000256" key="10">
    <source>
        <dbReference type="SAM" id="Phobius"/>
    </source>
</evidence>
<evidence type="ECO:0000256" key="7">
    <source>
        <dbReference type="ARBA" id="ARBA00023170"/>
    </source>
</evidence>
<feature type="domain" description="Ionotropic glutamate receptor C-terminal" evidence="13">
    <location>
        <begin position="23"/>
        <end position="350"/>
    </location>
</feature>
<keyword evidence="5" id="KW-0406">Ion transport</keyword>
<dbReference type="AlphaFoldDB" id="A0A937CP35"/>